<dbReference type="AlphaFoldDB" id="A0A9E7EW79"/>
<sequence length="311" mass="35181">QSITSYGHEIVDRLRNDSYTLVGSVNGVFSRFCWKAPFRADLYLETPHHTAFDIVASSLFVARSNGGAKQRCGRWGEKDPAGEARCRRRSPSGTGGAGGAARDPLLVLGPDVMTKILEFADARSVARCTVVSRGWHEIAASDRLWAPKYAKLLKGKAHIPRLSNLRGASRLAAYSMSIVDGKRTRIMKEDLCDHVWEFRYKKAAPEYWRNLDPSWKGTSPPMHRYFHPNGSHTADCDDKVWGGHECTYSIMTSYVGEGQIRDHYVRINRWPPMTVSRKEDWRWEMSNHLYCYISVPDAEKEGGTGPLFPAW</sequence>
<feature type="region of interest" description="Disordered" evidence="1">
    <location>
        <begin position="71"/>
        <end position="101"/>
    </location>
</feature>
<name>A0A9E7EW79_9LILI</name>
<evidence type="ECO:0000256" key="1">
    <source>
        <dbReference type="SAM" id="MobiDB-lite"/>
    </source>
</evidence>
<evidence type="ECO:0000259" key="2">
    <source>
        <dbReference type="Pfam" id="PF12937"/>
    </source>
</evidence>
<gene>
    <name evidence="3" type="ORF">MUK42_19315</name>
</gene>
<feature type="domain" description="F-box" evidence="2">
    <location>
        <begin position="110"/>
        <end position="146"/>
    </location>
</feature>
<accession>A0A9E7EW79</accession>
<evidence type="ECO:0000313" key="3">
    <source>
        <dbReference type="EMBL" id="URD84623.1"/>
    </source>
</evidence>
<dbReference type="EMBL" id="CP097503">
    <property type="protein sequence ID" value="URD84623.1"/>
    <property type="molecule type" value="Genomic_DNA"/>
</dbReference>
<dbReference type="InterPro" id="IPR036047">
    <property type="entry name" value="F-box-like_dom_sf"/>
</dbReference>
<dbReference type="Gene3D" id="1.20.1280.50">
    <property type="match status" value="1"/>
</dbReference>
<feature type="compositionally biased region" description="Basic and acidic residues" evidence="1">
    <location>
        <begin position="74"/>
        <end position="85"/>
    </location>
</feature>
<dbReference type="PANTHER" id="PTHR48218:SF3">
    <property type="entry name" value="OS07G0170800 PROTEIN"/>
    <property type="match status" value="1"/>
</dbReference>
<keyword evidence="4" id="KW-1185">Reference proteome</keyword>
<evidence type="ECO:0000313" key="4">
    <source>
        <dbReference type="Proteomes" id="UP001055439"/>
    </source>
</evidence>
<dbReference type="PANTHER" id="PTHR48218">
    <property type="entry name" value="F-BOX DOMAIN CONTAINING PROTEIN"/>
    <property type="match status" value="1"/>
</dbReference>
<organism evidence="3 4">
    <name type="scientific">Musa troglodytarum</name>
    <name type="common">fe'i banana</name>
    <dbReference type="NCBI Taxonomy" id="320322"/>
    <lineage>
        <taxon>Eukaryota</taxon>
        <taxon>Viridiplantae</taxon>
        <taxon>Streptophyta</taxon>
        <taxon>Embryophyta</taxon>
        <taxon>Tracheophyta</taxon>
        <taxon>Spermatophyta</taxon>
        <taxon>Magnoliopsida</taxon>
        <taxon>Liliopsida</taxon>
        <taxon>Zingiberales</taxon>
        <taxon>Musaceae</taxon>
        <taxon>Musa</taxon>
    </lineage>
</organism>
<dbReference type="Proteomes" id="UP001055439">
    <property type="component" value="Chromosome 10"/>
</dbReference>
<dbReference type="InterPro" id="IPR001810">
    <property type="entry name" value="F-box_dom"/>
</dbReference>
<feature type="non-terminal residue" evidence="3">
    <location>
        <position position="1"/>
    </location>
</feature>
<dbReference type="SUPFAM" id="SSF81383">
    <property type="entry name" value="F-box domain"/>
    <property type="match status" value="1"/>
</dbReference>
<reference evidence="3" key="1">
    <citation type="submission" date="2022-05" db="EMBL/GenBank/DDBJ databases">
        <title>The Musa troglodytarum L. genome provides insights into the mechanism of non-climacteric behaviour and enrichment of carotenoids.</title>
        <authorList>
            <person name="Wang J."/>
        </authorList>
    </citation>
    <scope>NUCLEOTIDE SEQUENCE</scope>
    <source>
        <tissue evidence="3">Leaf</tissue>
    </source>
</reference>
<dbReference type="OrthoDB" id="3219396at2759"/>
<proteinExistence type="predicted"/>
<protein>
    <submittedName>
        <fullName evidence="3">F-box domain containing protein</fullName>
    </submittedName>
</protein>
<dbReference type="Pfam" id="PF12937">
    <property type="entry name" value="F-box-like"/>
    <property type="match status" value="1"/>
</dbReference>